<name>A0A811JWK1_9BILA</name>
<feature type="compositionally biased region" description="Polar residues" evidence="1">
    <location>
        <begin position="551"/>
        <end position="574"/>
    </location>
</feature>
<evidence type="ECO:0000313" key="2">
    <source>
        <dbReference type="EMBL" id="CAD5207495.1"/>
    </source>
</evidence>
<dbReference type="Proteomes" id="UP000783686">
    <property type="component" value="Unassembled WGS sequence"/>
</dbReference>
<accession>A0A811JWK1</accession>
<dbReference type="EMBL" id="CAJFDH010000001">
    <property type="protein sequence ID" value="CAD5207495.1"/>
    <property type="molecule type" value="Genomic_DNA"/>
</dbReference>
<dbReference type="OrthoDB" id="10675625at2759"/>
<keyword evidence="3" id="KW-1185">Reference proteome</keyword>
<dbReference type="Proteomes" id="UP000614601">
    <property type="component" value="Unassembled WGS sequence"/>
</dbReference>
<organism evidence="2 3">
    <name type="scientific">Bursaphelenchus okinawaensis</name>
    <dbReference type="NCBI Taxonomy" id="465554"/>
    <lineage>
        <taxon>Eukaryota</taxon>
        <taxon>Metazoa</taxon>
        <taxon>Ecdysozoa</taxon>
        <taxon>Nematoda</taxon>
        <taxon>Chromadorea</taxon>
        <taxon>Rhabditida</taxon>
        <taxon>Tylenchina</taxon>
        <taxon>Tylenchomorpha</taxon>
        <taxon>Aphelenchoidea</taxon>
        <taxon>Aphelenchoididae</taxon>
        <taxon>Bursaphelenchus</taxon>
    </lineage>
</organism>
<comment type="caution">
    <text evidence="2">The sequence shown here is derived from an EMBL/GenBank/DDBJ whole genome shotgun (WGS) entry which is preliminary data.</text>
</comment>
<feature type="compositionally biased region" description="Polar residues" evidence="1">
    <location>
        <begin position="454"/>
        <end position="475"/>
    </location>
</feature>
<feature type="region of interest" description="Disordered" evidence="1">
    <location>
        <begin position="588"/>
        <end position="620"/>
    </location>
</feature>
<sequence length="648" mass="73993">MPPKRPKRSGFYLYITALPKDQQFTLCSNINKYYSRLAHLLHGNYYPTTSGHEFKYGESEEKVRRIKILGGFVDCDEYMYRNHNLKYYDVIVTLCNFFNEVDLGITKVDQKRLEKLLPMMSLIKYTKMSISRARELAIALSKMDEGESIENVMFTTKCLPTEMLVAMTLCRCYIISIKSAERFDTEWGGSNFKRSTGPTEQQNGIYFETIQRLQQEERKARRYYKELKEFFDEEPEISNEIRNLNRENKKSAEIQCGVLKSDVERLVDMGMKVKEDHKGMAVEFMKQEERFDVDKVEELIHLCTINPKAPSASTHTIPTTQYVDRQCRWRFGKGPTRRIEKVPNVEVTELFDSYFMQKFNTVEFARESSAGSDETVPASEPQPKKRAPARVYNKKDKLAAFVNMDEPSTSRASARPRPTKTSKVPVSFGEDVPAPFEDDNVSQSSEDLNVPGPSKTSNVPGRSGKANVQRSSETGNVPRRSNKRSLQQPLEDHNVPGLSRSLNVPRPGNANVPGPSKSLNVPQSPKKDNVPRSRRNDKRRSKNRRAPGPSETETVSWSSGNIGSDQPSTSTFTSEFICKQELEIDFDLPTKASNMPPLNIKQETPSTVEESENQEQRNNMVNIKVEAEATNESTRSWSGYFALKKEFQ</sequence>
<dbReference type="AlphaFoldDB" id="A0A811JWK1"/>
<dbReference type="EMBL" id="CAJFCW020000001">
    <property type="protein sequence ID" value="CAG9085868.1"/>
    <property type="molecule type" value="Genomic_DNA"/>
</dbReference>
<protein>
    <submittedName>
        <fullName evidence="2">Uncharacterized protein</fullName>
    </submittedName>
</protein>
<proteinExistence type="predicted"/>
<feature type="region of interest" description="Disordered" evidence="1">
    <location>
        <begin position="368"/>
        <end position="574"/>
    </location>
</feature>
<feature type="compositionally biased region" description="Basic residues" evidence="1">
    <location>
        <begin position="532"/>
        <end position="545"/>
    </location>
</feature>
<evidence type="ECO:0000313" key="3">
    <source>
        <dbReference type="Proteomes" id="UP000614601"/>
    </source>
</evidence>
<gene>
    <name evidence="2" type="ORF">BOKJ2_LOCUS2179</name>
</gene>
<evidence type="ECO:0000256" key="1">
    <source>
        <dbReference type="SAM" id="MobiDB-lite"/>
    </source>
</evidence>
<reference evidence="2" key="1">
    <citation type="submission" date="2020-09" db="EMBL/GenBank/DDBJ databases">
        <authorList>
            <person name="Kikuchi T."/>
        </authorList>
    </citation>
    <scope>NUCLEOTIDE SEQUENCE</scope>
    <source>
        <strain evidence="2">SH1</strain>
    </source>
</reference>